<evidence type="ECO:0000256" key="6">
    <source>
        <dbReference type="ARBA" id="ARBA00022692"/>
    </source>
</evidence>
<evidence type="ECO:0000256" key="7">
    <source>
        <dbReference type="ARBA" id="ARBA00022833"/>
    </source>
</evidence>
<gene>
    <name evidence="15" type="ORF">SAMN05216227_100511</name>
</gene>
<keyword evidence="11 14" id="KW-0472">Membrane</keyword>
<comment type="function">
    <text evidence="1">Involved in the high-affinity zinc uptake transport system.</text>
</comment>
<evidence type="ECO:0000256" key="12">
    <source>
        <dbReference type="ARBA" id="ARBA00040080"/>
    </source>
</evidence>
<dbReference type="InterPro" id="IPR037294">
    <property type="entry name" value="ABC_BtuC-like"/>
</dbReference>
<evidence type="ECO:0000256" key="11">
    <source>
        <dbReference type="ARBA" id="ARBA00023136"/>
    </source>
</evidence>
<evidence type="ECO:0000313" key="15">
    <source>
        <dbReference type="EMBL" id="SEM94710.1"/>
    </source>
</evidence>
<dbReference type="OrthoDB" id="9783937at2"/>
<feature type="transmembrane region" description="Helical" evidence="14">
    <location>
        <begin position="213"/>
        <end position="233"/>
    </location>
</feature>
<dbReference type="RefSeq" id="WP_050519453.1">
    <property type="nucleotide sequence ID" value="NZ_FOCO01000005.1"/>
</dbReference>
<protein>
    <recommendedName>
        <fullName evidence="12">High-affinity zinc uptake system membrane protein ZnuB</fullName>
    </recommendedName>
</protein>
<evidence type="ECO:0000256" key="8">
    <source>
        <dbReference type="ARBA" id="ARBA00022906"/>
    </source>
</evidence>
<feature type="transmembrane region" description="Helical" evidence="14">
    <location>
        <begin position="127"/>
        <end position="145"/>
    </location>
</feature>
<keyword evidence="6 13" id="KW-0812">Transmembrane</keyword>
<dbReference type="GO" id="GO:0043190">
    <property type="term" value="C:ATP-binding cassette (ABC) transporter complex"/>
    <property type="evidence" value="ECO:0007669"/>
    <property type="project" value="InterPro"/>
</dbReference>
<comment type="subcellular location">
    <subcellularLocation>
        <location evidence="2 13">Cell membrane</location>
        <topology evidence="2 13">Multi-pass membrane protein</topology>
    </subcellularLocation>
</comment>
<reference evidence="15 16" key="1">
    <citation type="submission" date="2016-10" db="EMBL/GenBank/DDBJ databases">
        <authorList>
            <person name="de Groot N.N."/>
        </authorList>
    </citation>
    <scope>NUCLEOTIDE SEQUENCE [LARGE SCALE GENOMIC DNA]</scope>
    <source>
        <strain evidence="15 16">CGMCC 1.10836</strain>
    </source>
</reference>
<keyword evidence="16" id="KW-1185">Reference proteome</keyword>
<dbReference type="PANTHER" id="PTHR30477:SF23">
    <property type="entry name" value="HIGH-AFFINITY ZINC UPTAKE SYSTEM MEMBRANE PROTEIN ZNUB"/>
    <property type="match status" value="1"/>
</dbReference>
<evidence type="ECO:0000256" key="2">
    <source>
        <dbReference type="ARBA" id="ARBA00004651"/>
    </source>
</evidence>
<keyword evidence="5" id="KW-1003">Cell membrane</keyword>
<dbReference type="EMBL" id="FOCO01000005">
    <property type="protein sequence ID" value="SEM94710.1"/>
    <property type="molecule type" value="Genomic_DNA"/>
</dbReference>
<feature type="transmembrane region" description="Helical" evidence="14">
    <location>
        <begin position="41"/>
        <end position="68"/>
    </location>
</feature>
<evidence type="ECO:0000256" key="9">
    <source>
        <dbReference type="ARBA" id="ARBA00022989"/>
    </source>
</evidence>
<dbReference type="PANTHER" id="PTHR30477">
    <property type="entry name" value="ABC-TRANSPORTER METAL-BINDING PROTEIN"/>
    <property type="match status" value="1"/>
</dbReference>
<feature type="transmembrane region" description="Helical" evidence="14">
    <location>
        <begin position="6"/>
        <end position="29"/>
    </location>
</feature>
<keyword evidence="4 13" id="KW-0813">Transport</keyword>
<organism evidence="15 16">
    <name type="scientific">Pseudorhodobacter antarcticus</name>
    <dbReference type="NCBI Taxonomy" id="1077947"/>
    <lineage>
        <taxon>Bacteria</taxon>
        <taxon>Pseudomonadati</taxon>
        <taxon>Pseudomonadota</taxon>
        <taxon>Alphaproteobacteria</taxon>
        <taxon>Rhodobacterales</taxon>
        <taxon>Paracoccaceae</taxon>
        <taxon>Pseudorhodobacter</taxon>
    </lineage>
</organism>
<dbReference type="STRING" id="1077947.SAMN05216227_100511"/>
<accession>A0A1H8CI85</accession>
<evidence type="ECO:0000256" key="10">
    <source>
        <dbReference type="ARBA" id="ARBA00023065"/>
    </source>
</evidence>
<evidence type="ECO:0000256" key="13">
    <source>
        <dbReference type="RuleBase" id="RU003943"/>
    </source>
</evidence>
<dbReference type="GO" id="GO:0006829">
    <property type="term" value="P:zinc ion transport"/>
    <property type="evidence" value="ECO:0007669"/>
    <property type="project" value="UniProtKB-KW"/>
</dbReference>
<keyword evidence="10" id="KW-0406">Ion transport</keyword>
<evidence type="ECO:0000256" key="4">
    <source>
        <dbReference type="ARBA" id="ARBA00022448"/>
    </source>
</evidence>
<dbReference type="Gene3D" id="1.10.3470.10">
    <property type="entry name" value="ABC transporter involved in vitamin B12 uptake, BtuC"/>
    <property type="match status" value="1"/>
</dbReference>
<keyword evidence="9 14" id="KW-1133">Transmembrane helix</keyword>
<keyword evidence="8" id="KW-0864">Zinc transport</keyword>
<dbReference type="SUPFAM" id="SSF81345">
    <property type="entry name" value="ABC transporter involved in vitamin B12 uptake, BtuC"/>
    <property type="match status" value="1"/>
</dbReference>
<dbReference type="GO" id="GO:0010043">
    <property type="term" value="P:response to zinc ion"/>
    <property type="evidence" value="ECO:0007669"/>
    <property type="project" value="TreeGrafter"/>
</dbReference>
<dbReference type="AlphaFoldDB" id="A0A1H8CI85"/>
<sequence>MFDDFLTRATLAGLGVALATGPLGAFVVWRRMAYFGDATSHAAILGVALALALSLPIGLGTMLVALAMALTVSTLAARGWAVDTTLGVLAHSALAFGLVAISFLPGVRVDLSGLLFGDILAVSKHDLAFVWGGAGVILALLMWRWQALLTSTLSEDLAHASGLNPNRERLVLTIALAIVVAVALKIVGALLISAMLIIPAAAARSLSRSPESMALFAILIGGLSVLAGLQTSLHFDTPAGPSIIAVAALAFTLSVLIAPFKSR</sequence>
<keyword evidence="7" id="KW-0862">Zinc</keyword>
<evidence type="ECO:0000256" key="5">
    <source>
        <dbReference type="ARBA" id="ARBA00022475"/>
    </source>
</evidence>
<dbReference type="InterPro" id="IPR001626">
    <property type="entry name" value="ABC_TroCD"/>
</dbReference>
<proteinExistence type="inferred from homology"/>
<evidence type="ECO:0000256" key="1">
    <source>
        <dbReference type="ARBA" id="ARBA00002313"/>
    </source>
</evidence>
<feature type="transmembrane region" description="Helical" evidence="14">
    <location>
        <begin position="170"/>
        <end position="201"/>
    </location>
</feature>
<dbReference type="GO" id="GO:0055085">
    <property type="term" value="P:transmembrane transport"/>
    <property type="evidence" value="ECO:0007669"/>
    <property type="project" value="InterPro"/>
</dbReference>
<feature type="transmembrane region" description="Helical" evidence="14">
    <location>
        <begin position="239"/>
        <end position="260"/>
    </location>
</feature>
<evidence type="ECO:0000256" key="14">
    <source>
        <dbReference type="SAM" id="Phobius"/>
    </source>
</evidence>
<feature type="transmembrane region" description="Helical" evidence="14">
    <location>
        <begin position="88"/>
        <end position="107"/>
    </location>
</feature>
<name>A0A1H8CI85_9RHOB</name>
<dbReference type="Proteomes" id="UP000183002">
    <property type="component" value="Unassembled WGS sequence"/>
</dbReference>
<evidence type="ECO:0000313" key="16">
    <source>
        <dbReference type="Proteomes" id="UP000183002"/>
    </source>
</evidence>
<evidence type="ECO:0000256" key="3">
    <source>
        <dbReference type="ARBA" id="ARBA00008034"/>
    </source>
</evidence>
<dbReference type="CDD" id="cd06550">
    <property type="entry name" value="TM_ABC_iron-siderophores_like"/>
    <property type="match status" value="1"/>
</dbReference>
<comment type="similarity">
    <text evidence="3 13">Belongs to the ABC-3 integral membrane protein family.</text>
</comment>
<dbReference type="Pfam" id="PF00950">
    <property type="entry name" value="ABC-3"/>
    <property type="match status" value="1"/>
</dbReference>